<organism evidence="4 5">
    <name type="scientific">Clytia hemisphaerica</name>
    <dbReference type="NCBI Taxonomy" id="252671"/>
    <lineage>
        <taxon>Eukaryota</taxon>
        <taxon>Metazoa</taxon>
        <taxon>Cnidaria</taxon>
        <taxon>Hydrozoa</taxon>
        <taxon>Hydroidolina</taxon>
        <taxon>Leptothecata</taxon>
        <taxon>Obeliida</taxon>
        <taxon>Clytiidae</taxon>
        <taxon>Clytia</taxon>
    </lineage>
</organism>
<feature type="domain" description="EGF-like" evidence="3">
    <location>
        <begin position="120"/>
        <end position="161"/>
    </location>
</feature>
<dbReference type="PROSITE" id="PS50026">
    <property type="entry name" value="EGF_3"/>
    <property type="match status" value="1"/>
</dbReference>
<evidence type="ECO:0000256" key="1">
    <source>
        <dbReference type="PROSITE-ProRule" id="PRU00076"/>
    </source>
</evidence>
<dbReference type="SMART" id="SM00181">
    <property type="entry name" value="EGF"/>
    <property type="match status" value="1"/>
</dbReference>
<dbReference type="EnsemblMetazoa" id="CLYHEMT009372.3">
    <property type="protein sequence ID" value="CLYHEMP009372.3"/>
    <property type="gene ID" value="CLYHEMG009372"/>
</dbReference>
<feature type="chain" id="PRO_5033596645" description="EGF-like domain-containing protein" evidence="2">
    <location>
        <begin position="23"/>
        <end position="387"/>
    </location>
</feature>
<feature type="disulfide bond" evidence="1">
    <location>
        <begin position="151"/>
        <end position="160"/>
    </location>
</feature>
<evidence type="ECO:0000313" key="4">
    <source>
        <dbReference type="EnsemblMetazoa" id="CLYHEMP009372.3"/>
    </source>
</evidence>
<reference evidence="4" key="1">
    <citation type="submission" date="2021-01" db="UniProtKB">
        <authorList>
            <consortium name="EnsemblMetazoa"/>
        </authorList>
    </citation>
    <scope>IDENTIFICATION</scope>
</reference>
<keyword evidence="5" id="KW-1185">Reference proteome</keyword>
<dbReference type="Gene3D" id="2.10.25.10">
    <property type="entry name" value="Laminin"/>
    <property type="match status" value="1"/>
</dbReference>
<evidence type="ECO:0000256" key="2">
    <source>
        <dbReference type="SAM" id="SignalP"/>
    </source>
</evidence>
<accession>A0A7M5V479</accession>
<keyword evidence="1" id="KW-0245">EGF-like domain</keyword>
<protein>
    <recommendedName>
        <fullName evidence="3">EGF-like domain-containing protein</fullName>
    </recommendedName>
</protein>
<dbReference type="EnsemblMetazoa" id="CLYHEMT009372.4">
    <property type="protein sequence ID" value="CLYHEMP009372.4"/>
    <property type="gene ID" value="CLYHEMG009372"/>
</dbReference>
<comment type="caution">
    <text evidence="1">Lacks conserved residue(s) required for the propagation of feature annotation.</text>
</comment>
<keyword evidence="1" id="KW-1015">Disulfide bond</keyword>
<evidence type="ECO:0000259" key="3">
    <source>
        <dbReference type="PROSITE" id="PS50026"/>
    </source>
</evidence>
<dbReference type="Proteomes" id="UP000594262">
    <property type="component" value="Unplaced"/>
</dbReference>
<sequence length="387" mass="44471">MGRQRYFIIMWASLTILVHTDGNLWEPTNITRLDEQNGRTVSIKLHTFKKWRVGALARAWLSPPVSGDGMSKTHCAHNCLDDGRCVTFIFKNNMCRIYTTVPRATPTIGMDSIHWDMYEIRNPCTENQNLCEHGSICVPDRLTKTYECINCLPPFTGNHCNETTDVTMVHNEILHDDILFGRNKSCAALYYHFDVPAGNQIQNIFPWRDQRKITVLCNSQYMVASNAASYAANVRELHAEDFADGLDISISFFRAHTSFLQEIDKVIPIDRYIFTCDRMSDGVWYEFTTSRVNAFDRYETVDYFTAKTDKRPQQDLMLFYASIPGVQLNCPNGTTSDPNIDPEERPFKNLVLDSDQINGPKFTYTNQSKQCFGNEGDVRLFKLRILN</sequence>
<dbReference type="InterPro" id="IPR000742">
    <property type="entry name" value="EGF"/>
</dbReference>
<proteinExistence type="predicted"/>
<dbReference type="AlphaFoldDB" id="A0A7M5V479"/>
<feature type="disulfide bond" evidence="1">
    <location>
        <begin position="131"/>
        <end position="148"/>
    </location>
</feature>
<evidence type="ECO:0000313" key="5">
    <source>
        <dbReference type="Proteomes" id="UP000594262"/>
    </source>
</evidence>
<feature type="signal peptide" evidence="2">
    <location>
        <begin position="1"/>
        <end position="22"/>
    </location>
</feature>
<keyword evidence="2" id="KW-0732">Signal</keyword>
<name>A0A7M5V479_9CNID</name>